<comment type="caution">
    <text evidence="1">The sequence shown here is derived from an EMBL/GenBank/DDBJ whole genome shotgun (WGS) entry which is preliminary data.</text>
</comment>
<evidence type="ECO:0000313" key="2">
    <source>
        <dbReference type="Proteomes" id="UP000789595"/>
    </source>
</evidence>
<dbReference type="EMBL" id="CAKKNE010000002">
    <property type="protein sequence ID" value="CAH0367739.1"/>
    <property type="molecule type" value="Genomic_DNA"/>
</dbReference>
<evidence type="ECO:0000313" key="1">
    <source>
        <dbReference type="EMBL" id="CAH0367739.1"/>
    </source>
</evidence>
<organism evidence="1 2">
    <name type="scientific">Pelagomonas calceolata</name>
    <dbReference type="NCBI Taxonomy" id="35677"/>
    <lineage>
        <taxon>Eukaryota</taxon>
        <taxon>Sar</taxon>
        <taxon>Stramenopiles</taxon>
        <taxon>Ochrophyta</taxon>
        <taxon>Pelagophyceae</taxon>
        <taxon>Pelagomonadales</taxon>
        <taxon>Pelagomonadaceae</taxon>
        <taxon>Pelagomonas</taxon>
    </lineage>
</organism>
<accession>A0A8J2SH68</accession>
<keyword evidence="2" id="KW-1185">Reference proteome</keyword>
<proteinExistence type="predicted"/>
<reference evidence="1" key="1">
    <citation type="submission" date="2021-11" db="EMBL/GenBank/DDBJ databases">
        <authorList>
            <consortium name="Genoscope - CEA"/>
            <person name="William W."/>
        </authorList>
    </citation>
    <scope>NUCLEOTIDE SEQUENCE</scope>
</reference>
<dbReference type="AlphaFoldDB" id="A0A8J2SH68"/>
<dbReference type="Proteomes" id="UP000789595">
    <property type="component" value="Unassembled WGS sequence"/>
</dbReference>
<feature type="non-terminal residue" evidence="1">
    <location>
        <position position="1"/>
    </location>
</feature>
<gene>
    <name evidence="1" type="ORF">PECAL_2P07750</name>
</gene>
<name>A0A8J2SH68_9STRA</name>
<sequence length="198" mass="20854">ATICGASKSSWPPGGAKPGSVRLAEAGAGASTPSMRAAVPLCVYTPASRGFDFSTFFFLRNCLSPPRRCAARSISFSAHLPVQRTILSSSCGSQVWSPAAIVHRGGGAQGCARVQAVQAAASCESCVVSAQRMRRGGARSELYATALGGSWSYTAGRRPDSSLFGFRWLAATTKQSKKEPQGTLRRSARVYQPFLQAC</sequence>
<protein>
    <submittedName>
        <fullName evidence="1">Uncharacterized protein</fullName>
    </submittedName>
</protein>